<feature type="non-terminal residue" evidence="3">
    <location>
        <position position="284"/>
    </location>
</feature>
<feature type="coiled-coil region" evidence="1">
    <location>
        <begin position="70"/>
        <end position="97"/>
    </location>
</feature>
<keyword evidence="1" id="KW-0175">Coiled coil</keyword>
<keyword evidence="4" id="KW-1185">Reference proteome</keyword>
<comment type="caution">
    <text evidence="3">The sequence shown here is derived from an EMBL/GenBank/DDBJ whole genome shotgun (WGS) entry which is preliminary data.</text>
</comment>
<gene>
    <name evidence="3" type="ORF">PEVE_00001564</name>
</gene>
<evidence type="ECO:0000313" key="4">
    <source>
        <dbReference type="Proteomes" id="UP001159427"/>
    </source>
</evidence>
<dbReference type="InterPro" id="IPR003497">
    <property type="entry name" value="BRO_N_domain"/>
</dbReference>
<dbReference type="Pfam" id="PF02498">
    <property type="entry name" value="Bro-N"/>
    <property type="match status" value="1"/>
</dbReference>
<evidence type="ECO:0000259" key="2">
    <source>
        <dbReference type="PROSITE" id="PS51750"/>
    </source>
</evidence>
<protein>
    <recommendedName>
        <fullName evidence="2">Bro-N domain-containing protein</fullName>
    </recommendedName>
</protein>
<reference evidence="3 4" key="1">
    <citation type="submission" date="2022-05" db="EMBL/GenBank/DDBJ databases">
        <authorList>
            <consortium name="Genoscope - CEA"/>
            <person name="William W."/>
        </authorList>
    </citation>
    <scope>NUCLEOTIDE SEQUENCE [LARGE SCALE GENOMIC DNA]</scope>
</reference>
<dbReference type="SMART" id="SM01040">
    <property type="entry name" value="Bro-N"/>
    <property type="match status" value="1"/>
</dbReference>
<accession>A0ABN8Q158</accession>
<dbReference type="PROSITE" id="PS51750">
    <property type="entry name" value="BRO_N"/>
    <property type="match status" value="1"/>
</dbReference>
<evidence type="ECO:0000256" key="1">
    <source>
        <dbReference type="SAM" id="Coils"/>
    </source>
</evidence>
<name>A0ABN8Q158_9CNID</name>
<evidence type="ECO:0000313" key="3">
    <source>
        <dbReference type="EMBL" id="CAH3154944.1"/>
    </source>
</evidence>
<sequence>MWKQFTVQGNTVYLDTLQKILKQCNNAKHSSIKMTTVEASKKKNESTVYFNLYGDMEQLSSKPRFKIGDKVRIEDELDKLYDKINKAEEDLSAMRHKQSLMKIYLKKVKEMDEYITLDDLLQKYYMQYNNDNDRKKFTNNELEIELTSYIDDKQNIWFKGKDIAQILGYSDTDQALRKNIDPEDRKSYPVYKTGQVRRHTFISEYSFHSLILSSKLEIATIFKHSQVLPSKRKYGQFKLFDNPNKNMFKIENETDLHCKVVQYMRRFYPDAIIVAGLGENQDTP</sequence>
<organism evidence="3 4">
    <name type="scientific">Porites evermanni</name>
    <dbReference type="NCBI Taxonomy" id="104178"/>
    <lineage>
        <taxon>Eukaryota</taxon>
        <taxon>Metazoa</taxon>
        <taxon>Cnidaria</taxon>
        <taxon>Anthozoa</taxon>
        <taxon>Hexacorallia</taxon>
        <taxon>Scleractinia</taxon>
        <taxon>Fungiina</taxon>
        <taxon>Poritidae</taxon>
        <taxon>Porites</taxon>
    </lineage>
</organism>
<dbReference type="Proteomes" id="UP001159427">
    <property type="component" value="Unassembled WGS sequence"/>
</dbReference>
<feature type="domain" description="Bro-N" evidence="2">
    <location>
        <begin position="141"/>
        <end position="235"/>
    </location>
</feature>
<proteinExistence type="predicted"/>
<dbReference type="EMBL" id="CALNXI010001089">
    <property type="protein sequence ID" value="CAH3154944.1"/>
    <property type="molecule type" value="Genomic_DNA"/>
</dbReference>